<evidence type="ECO:0000259" key="10">
    <source>
        <dbReference type="Pfam" id="PF02096"/>
    </source>
</evidence>
<dbReference type="PANTHER" id="PTHR12428:SF65">
    <property type="entry name" value="CYTOCHROME C OXIDASE ASSEMBLY PROTEIN COX18, MITOCHONDRIAL"/>
    <property type="match status" value="1"/>
</dbReference>
<accession>A0A382JIM2</accession>
<proteinExistence type="predicted"/>
<feature type="transmembrane region" description="Helical" evidence="9">
    <location>
        <begin position="152"/>
        <end position="173"/>
    </location>
</feature>
<dbReference type="InterPro" id="IPR028055">
    <property type="entry name" value="YidC/Oxa/ALB_C"/>
</dbReference>
<keyword evidence="3" id="KW-1003">Cell membrane</keyword>
<keyword evidence="2" id="KW-0813">Transport</keyword>
<feature type="transmembrane region" description="Helical" evidence="9">
    <location>
        <begin position="194"/>
        <end position="216"/>
    </location>
</feature>
<dbReference type="Pfam" id="PF02096">
    <property type="entry name" value="60KD_IMP"/>
    <property type="match status" value="1"/>
</dbReference>
<sequence>MDFGKWFGWVAEGLLRLMKWMEPSLGFLTSIKISSWALSIICITLTIKLIFWPITAKSTRAMKKMAAVNQKMMPEITKIREKYKGDYQKMNTKMMETYKKYGVNPLSQVGGCLPMLIQIPVFFGFFTMLRSAVELRGAEFLWASDLSSPDTIAMVAGFPINIMPLFMTGTMFLQMRLQPPSPGMDPTQQAMMKYMPLMFVVFFYSASSGLCLYWTVQNVLSIVQTKMTKVEPDKGNNEVEVIPPNKKRKKT</sequence>
<organism evidence="11">
    <name type="scientific">marine metagenome</name>
    <dbReference type="NCBI Taxonomy" id="408172"/>
    <lineage>
        <taxon>unclassified sequences</taxon>
        <taxon>metagenomes</taxon>
        <taxon>ecological metagenomes</taxon>
    </lineage>
</organism>
<feature type="domain" description="Membrane insertase YidC/Oxa/ALB C-terminal" evidence="10">
    <location>
        <begin position="36"/>
        <end position="228"/>
    </location>
</feature>
<feature type="transmembrane region" description="Helical" evidence="9">
    <location>
        <begin position="33"/>
        <end position="55"/>
    </location>
</feature>
<dbReference type="GO" id="GO:0005886">
    <property type="term" value="C:plasma membrane"/>
    <property type="evidence" value="ECO:0007669"/>
    <property type="project" value="UniProtKB-SubCell"/>
</dbReference>
<evidence type="ECO:0000256" key="5">
    <source>
        <dbReference type="ARBA" id="ARBA00022927"/>
    </source>
</evidence>
<evidence type="ECO:0000256" key="1">
    <source>
        <dbReference type="ARBA" id="ARBA00004651"/>
    </source>
</evidence>
<keyword evidence="6 9" id="KW-1133">Transmembrane helix</keyword>
<keyword evidence="8" id="KW-0143">Chaperone</keyword>
<dbReference type="PRINTS" id="PR01900">
    <property type="entry name" value="YIDCPROTEIN"/>
</dbReference>
<evidence type="ECO:0000256" key="3">
    <source>
        <dbReference type="ARBA" id="ARBA00022475"/>
    </source>
</evidence>
<feature type="transmembrane region" description="Helical" evidence="9">
    <location>
        <begin position="109"/>
        <end position="132"/>
    </location>
</feature>
<dbReference type="GO" id="GO:0032977">
    <property type="term" value="F:membrane insertase activity"/>
    <property type="evidence" value="ECO:0007669"/>
    <property type="project" value="InterPro"/>
</dbReference>
<dbReference type="AlphaFoldDB" id="A0A382JIM2"/>
<evidence type="ECO:0000256" key="9">
    <source>
        <dbReference type="SAM" id="Phobius"/>
    </source>
</evidence>
<dbReference type="PANTHER" id="PTHR12428">
    <property type="entry name" value="OXA1"/>
    <property type="match status" value="1"/>
</dbReference>
<dbReference type="GO" id="GO:0051205">
    <property type="term" value="P:protein insertion into membrane"/>
    <property type="evidence" value="ECO:0007669"/>
    <property type="project" value="TreeGrafter"/>
</dbReference>
<comment type="subcellular location">
    <subcellularLocation>
        <location evidence="1">Cell membrane</location>
        <topology evidence="1">Multi-pass membrane protein</topology>
    </subcellularLocation>
</comment>
<keyword evidence="5" id="KW-0653">Protein transport</keyword>
<evidence type="ECO:0000313" key="11">
    <source>
        <dbReference type="EMBL" id="SVC11990.1"/>
    </source>
</evidence>
<dbReference type="NCBIfam" id="TIGR03592">
    <property type="entry name" value="yidC_oxa1_cterm"/>
    <property type="match status" value="1"/>
</dbReference>
<name>A0A382JIM2_9ZZZZ</name>
<keyword evidence="7 9" id="KW-0472">Membrane</keyword>
<protein>
    <recommendedName>
        <fullName evidence="10">Membrane insertase YidC/Oxa/ALB C-terminal domain-containing protein</fullName>
    </recommendedName>
</protein>
<dbReference type="CDD" id="cd20070">
    <property type="entry name" value="5TM_YidC_Alb3"/>
    <property type="match status" value="1"/>
</dbReference>
<dbReference type="InterPro" id="IPR001708">
    <property type="entry name" value="YidC/ALB3/OXA1/COX18"/>
</dbReference>
<dbReference type="GO" id="GO:0015031">
    <property type="term" value="P:protein transport"/>
    <property type="evidence" value="ECO:0007669"/>
    <property type="project" value="UniProtKB-KW"/>
</dbReference>
<dbReference type="EMBL" id="UINC01074616">
    <property type="protein sequence ID" value="SVC11990.1"/>
    <property type="molecule type" value="Genomic_DNA"/>
</dbReference>
<evidence type="ECO:0000256" key="8">
    <source>
        <dbReference type="ARBA" id="ARBA00023186"/>
    </source>
</evidence>
<evidence type="ECO:0000256" key="6">
    <source>
        <dbReference type="ARBA" id="ARBA00022989"/>
    </source>
</evidence>
<reference evidence="11" key="1">
    <citation type="submission" date="2018-05" db="EMBL/GenBank/DDBJ databases">
        <authorList>
            <person name="Lanie J.A."/>
            <person name="Ng W.-L."/>
            <person name="Kazmierczak K.M."/>
            <person name="Andrzejewski T.M."/>
            <person name="Davidsen T.M."/>
            <person name="Wayne K.J."/>
            <person name="Tettelin H."/>
            <person name="Glass J.I."/>
            <person name="Rusch D."/>
            <person name="Podicherti R."/>
            <person name="Tsui H.-C.T."/>
            <person name="Winkler M.E."/>
        </authorList>
    </citation>
    <scope>NUCLEOTIDE SEQUENCE</scope>
</reference>
<evidence type="ECO:0000256" key="2">
    <source>
        <dbReference type="ARBA" id="ARBA00022448"/>
    </source>
</evidence>
<keyword evidence="4 9" id="KW-0812">Transmembrane</keyword>
<dbReference type="InterPro" id="IPR047196">
    <property type="entry name" value="YidC_ALB_C"/>
</dbReference>
<gene>
    <name evidence="11" type="ORF">METZ01_LOCUS264844</name>
</gene>
<evidence type="ECO:0000256" key="7">
    <source>
        <dbReference type="ARBA" id="ARBA00023136"/>
    </source>
</evidence>
<evidence type="ECO:0000256" key="4">
    <source>
        <dbReference type="ARBA" id="ARBA00022692"/>
    </source>
</evidence>